<dbReference type="Proteomes" id="UP000494245">
    <property type="component" value="Unassembled WGS sequence"/>
</dbReference>
<reference evidence="2 3" key="1">
    <citation type="submission" date="2020-04" db="EMBL/GenBank/DDBJ databases">
        <authorList>
            <consortium name="Desulfovibrio sp. FSS-1 genome sequencing consortium"/>
            <person name="Shimoshige H."/>
            <person name="Kobayashi H."/>
            <person name="Maekawa T."/>
        </authorList>
    </citation>
    <scope>NUCLEOTIDE SEQUENCE [LARGE SCALE GENOMIC DNA]</scope>
    <source>
        <strain evidence="2 3">SIID29052-01</strain>
    </source>
</reference>
<reference evidence="2 3" key="2">
    <citation type="submission" date="2020-05" db="EMBL/GenBank/DDBJ databases">
        <title>Draft genome sequence of Desulfovibrio sp. strainFSS-1.</title>
        <authorList>
            <person name="Shimoshige H."/>
            <person name="Kobayashi H."/>
            <person name="Maekawa T."/>
        </authorList>
    </citation>
    <scope>NUCLEOTIDE SEQUENCE [LARGE SCALE GENOMIC DNA]</scope>
    <source>
        <strain evidence="2 3">SIID29052-01</strain>
    </source>
</reference>
<keyword evidence="3" id="KW-1185">Reference proteome</keyword>
<dbReference type="RefSeq" id="WP_173080726.1">
    <property type="nucleotide sequence ID" value="NZ_BLTE01000001.1"/>
</dbReference>
<gene>
    <name evidence="2" type="ORF">NNJEOMEG_00374</name>
</gene>
<comment type="caution">
    <text evidence="2">The sequence shown here is derived from an EMBL/GenBank/DDBJ whole genome shotgun (WGS) entry which is preliminary data.</text>
</comment>
<sequence>MSDINIVTTVAQLPNLQGLAGAQLAHPEAQQVFAAQMTQQMLKDQHDQVQKVDKQEGSDAVDEDKEGRQEARRQASGRRNAPHHQPEPEPEAQPASSSPWLGHLINRKV</sequence>
<name>A0A6V8LR00_9BACT</name>
<evidence type="ECO:0000313" key="2">
    <source>
        <dbReference type="EMBL" id="GFK92549.1"/>
    </source>
</evidence>
<evidence type="ECO:0000256" key="1">
    <source>
        <dbReference type="SAM" id="MobiDB-lite"/>
    </source>
</evidence>
<feature type="region of interest" description="Disordered" evidence="1">
    <location>
        <begin position="39"/>
        <end position="109"/>
    </location>
</feature>
<dbReference type="EMBL" id="BLTE01000001">
    <property type="protein sequence ID" value="GFK92549.1"/>
    <property type="molecule type" value="Genomic_DNA"/>
</dbReference>
<evidence type="ECO:0000313" key="3">
    <source>
        <dbReference type="Proteomes" id="UP000494245"/>
    </source>
</evidence>
<dbReference type="AlphaFoldDB" id="A0A6V8LR00"/>
<protein>
    <submittedName>
        <fullName evidence="2">Uncharacterized protein</fullName>
    </submittedName>
</protein>
<organism evidence="2 3">
    <name type="scientific">Fundidesulfovibrio magnetotacticus</name>
    <dbReference type="NCBI Taxonomy" id="2730080"/>
    <lineage>
        <taxon>Bacteria</taxon>
        <taxon>Pseudomonadati</taxon>
        <taxon>Thermodesulfobacteriota</taxon>
        <taxon>Desulfovibrionia</taxon>
        <taxon>Desulfovibrionales</taxon>
        <taxon>Desulfovibrionaceae</taxon>
        <taxon>Fundidesulfovibrio</taxon>
    </lineage>
</organism>
<accession>A0A6V8LR00</accession>
<feature type="compositionally biased region" description="Basic and acidic residues" evidence="1">
    <location>
        <begin position="43"/>
        <end position="57"/>
    </location>
</feature>
<proteinExistence type="predicted"/>